<proteinExistence type="predicted"/>
<reference evidence="1" key="1">
    <citation type="submission" date="2016-06" db="UniProtKB">
        <authorList>
            <consortium name="WormBaseParasite"/>
        </authorList>
    </citation>
    <scope>IDENTIFICATION</scope>
</reference>
<organism evidence="1">
    <name type="scientific">Schistosoma curassoni</name>
    <dbReference type="NCBI Taxonomy" id="6186"/>
    <lineage>
        <taxon>Eukaryota</taxon>
        <taxon>Metazoa</taxon>
        <taxon>Spiralia</taxon>
        <taxon>Lophotrochozoa</taxon>
        <taxon>Platyhelminthes</taxon>
        <taxon>Trematoda</taxon>
        <taxon>Digenea</taxon>
        <taxon>Strigeidida</taxon>
        <taxon>Schistosomatoidea</taxon>
        <taxon>Schistosomatidae</taxon>
        <taxon>Schistosoma</taxon>
    </lineage>
</organism>
<name>A0A183KEI3_9TREM</name>
<accession>A0A183KEI3</accession>
<evidence type="ECO:0000313" key="1">
    <source>
        <dbReference type="WBParaSite" id="SCUD_0001343001-mRNA-1"/>
    </source>
</evidence>
<dbReference type="AlphaFoldDB" id="A0A183KEI3"/>
<sequence>MLLVEELLKLKFKLVSFPFKFVYCKNLRKSIFILEW</sequence>
<protein>
    <submittedName>
        <fullName evidence="1">Uncharacterized protein</fullName>
    </submittedName>
</protein>
<dbReference type="WBParaSite" id="SCUD_0001343001-mRNA-1">
    <property type="protein sequence ID" value="SCUD_0001343001-mRNA-1"/>
    <property type="gene ID" value="SCUD_0001343001"/>
</dbReference>